<comment type="subcellular location">
    <subcellularLocation>
        <location evidence="1">Membrane</location>
        <topology evidence="1">Multi-pass membrane protein</topology>
    </subcellularLocation>
</comment>
<sequence>MIIGPPVLGLLGGLGSDALFVWSDSMNLLAELGMFFMMFYARLSTDPKELSRKAKSFVGIGVLRTFTPLFLGFSVT</sequence>
<gene>
    <name evidence="6" type="ORF">AKJ57_02175</name>
</gene>
<keyword evidence="2" id="KW-0812">Transmembrane</keyword>
<dbReference type="Pfam" id="PF00999">
    <property type="entry name" value="Na_H_Exchanger"/>
    <property type="match status" value="1"/>
</dbReference>
<comment type="caution">
    <text evidence="6">The sequence shown here is derived from an EMBL/GenBank/DDBJ whole genome shotgun (WGS) entry which is preliminary data.</text>
</comment>
<dbReference type="InterPro" id="IPR038770">
    <property type="entry name" value="Na+/solute_symporter_sf"/>
</dbReference>
<feature type="domain" description="Cation/H+ exchanger transmembrane" evidence="5">
    <location>
        <begin position="1"/>
        <end position="75"/>
    </location>
</feature>
<name>A0A133UAH7_9EURY</name>
<dbReference type="Proteomes" id="UP000070163">
    <property type="component" value="Unassembled WGS sequence"/>
</dbReference>
<evidence type="ECO:0000313" key="7">
    <source>
        <dbReference type="Proteomes" id="UP000070163"/>
    </source>
</evidence>
<keyword evidence="3" id="KW-1133">Transmembrane helix</keyword>
<accession>A0A133UAH7</accession>
<protein>
    <recommendedName>
        <fullName evidence="5">Cation/H+ exchanger transmembrane domain-containing protein</fullName>
    </recommendedName>
</protein>
<evidence type="ECO:0000256" key="4">
    <source>
        <dbReference type="ARBA" id="ARBA00023136"/>
    </source>
</evidence>
<dbReference type="Gene3D" id="1.20.1530.20">
    <property type="match status" value="1"/>
</dbReference>
<evidence type="ECO:0000256" key="1">
    <source>
        <dbReference type="ARBA" id="ARBA00004141"/>
    </source>
</evidence>
<proteinExistence type="predicted"/>
<evidence type="ECO:0000313" key="6">
    <source>
        <dbReference type="EMBL" id="KXA91169.1"/>
    </source>
</evidence>
<dbReference type="EMBL" id="LHXJ01000018">
    <property type="protein sequence ID" value="KXA91169.1"/>
    <property type="molecule type" value="Genomic_DNA"/>
</dbReference>
<evidence type="ECO:0000256" key="3">
    <source>
        <dbReference type="ARBA" id="ARBA00022989"/>
    </source>
</evidence>
<dbReference type="AlphaFoldDB" id="A0A133UAH7"/>
<dbReference type="GO" id="GO:0015297">
    <property type="term" value="F:antiporter activity"/>
    <property type="evidence" value="ECO:0007669"/>
    <property type="project" value="InterPro"/>
</dbReference>
<dbReference type="GO" id="GO:1902600">
    <property type="term" value="P:proton transmembrane transport"/>
    <property type="evidence" value="ECO:0007669"/>
    <property type="project" value="InterPro"/>
</dbReference>
<reference evidence="6 7" key="1">
    <citation type="journal article" date="2016" name="Sci. Rep.">
        <title>Metabolic traits of an uncultured archaeal lineage -MSBL1- from brine pools of the Red Sea.</title>
        <authorList>
            <person name="Mwirichia R."/>
            <person name="Alam I."/>
            <person name="Rashid M."/>
            <person name="Vinu M."/>
            <person name="Ba-Alawi W."/>
            <person name="Anthony Kamau A."/>
            <person name="Kamanda Ngugi D."/>
            <person name="Goker M."/>
            <person name="Klenk H.P."/>
            <person name="Bajic V."/>
            <person name="Stingl U."/>
        </authorList>
    </citation>
    <scope>NUCLEOTIDE SEQUENCE [LARGE SCALE GENOMIC DNA]</scope>
    <source>
        <strain evidence="6">SCGC-AAA259A05</strain>
    </source>
</reference>
<organism evidence="6 7">
    <name type="scientific">candidate division MSBL1 archaeon SCGC-AAA259A05</name>
    <dbReference type="NCBI Taxonomy" id="1698259"/>
    <lineage>
        <taxon>Archaea</taxon>
        <taxon>Methanobacteriati</taxon>
        <taxon>Methanobacteriota</taxon>
        <taxon>candidate division MSBL1</taxon>
    </lineage>
</organism>
<evidence type="ECO:0000259" key="5">
    <source>
        <dbReference type="Pfam" id="PF00999"/>
    </source>
</evidence>
<evidence type="ECO:0000256" key="2">
    <source>
        <dbReference type="ARBA" id="ARBA00022692"/>
    </source>
</evidence>
<dbReference type="InterPro" id="IPR006153">
    <property type="entry name" value="Cation/H_exchanger_TM"/>
</dbReference>
<keyword evidence="7" id="KW-1185">Reference proteome</keyword>
<dbReference type="GO" id="GO:0016020">
    <property type="term" value="C:membrane"/>
    <property type="evidence" value="ECO:0007669"/>
    <property type="project" value="UniProtKB-SubCell"/>
</dbReference>
<keyword evidence="4" id="KW-0472">Membrane</keyword>